<proteinExistence type="predicted"/>
<dbReference type="AlphaFoldDB" id="A0A2P2QQB5"/>
<protein>
    <submittedName>
        <fullName evidence="1">Uncharacterized protein</fullName>
    </submittedName>
</protein>
<sequence length="56" mass="6214">MLVSVDWLLNHAFSITRSFPSSLSFAIALDMSRANAEPFWKTKPKPFVVGFTGPTV</sequence>
<dbReference type="EMBL" id="GGEC01088689">
    <property type="protein sequence ID" value="MBX69173.1"/>
    <property type="molecule type" value="Transcribed_RNA"/>
</dbReference>
<reference evidence="1" key="1">
    <citation type="submission" date="2018-02" db="EMBL/GenBank/DDBJ databases">
        <title>Rhizophora mucronata_Transcriptome.</title>
        <authorList>
            <person name="Meera S.P."/>
            <person name="Sreeshan A."/>
            <person name="Augustine A."/>
        </authorList>
    </citation>
    <scope>NUCLEOTIDE SEQUENCE</scope>
    <source>
        <tissue evidence="1">Leaf</tissue>
    </source>
</reference>
<organism evidence="1">
    <name type="scientific">Rhizophora mucronata</name>
    <name type="common">Asiatic mangrove</name>
    <dbReference type="NCBI Taxonomy" id="61149"/>
    <lineage>
        <taxon>Eukaryota</taxon>
        <taxon>Viridiplantae</taxon>
        <taxon>Streptophyta</taxon>
        <taxon>Embryophyta</taxon>
        <taxon>Tracheophyta</taxon>
        <taxon>Spermatophyta</taxon>
        <taxon>Magnoliopsida</taxon>
        <taxon>eudicotyledons</taxon>
        <taxon>Gunneridae</taxon>
        <taxon>Pentapetalae</taxon>
        <taxon>rosids</taxon>
        <taxon>fabids</taxon>
        <taxon>Malpighiales</taxon>
        <taxon>Rhizophoraceae</taxon>
        <taxon>Rhizophora</taxon>
    </lineage>
</organism>
<evidence type="ECO:0000313" key="1">
    <source>
        <dbReference type="EMBL" id="MBX69173.1"/>
    </source>
</evidence>
<accession>A0A2P2QQB5</accession>
<name>A0A2P2QQB5_RHIMU</name>